<evidence type="ECO:0000313" key="1">
    <source>
        <dbReference type="EMBL" id="SFI18418.1"/>
    </source>
</evidence>
<dbReference type="RefSeq" id="WP_092049611.1">
    <property type="nucleotide sequence ID" value="NZ_FOQD01000006.1"/>
</dbReference>
<keyword evidence="2" id="KW-1185">Reference proteome</keyword>
<organism evidence="1 2">
    <name type="scientific">Planctomicrobium piriforme</name>
    <dbReference type="NCBI Taxonomy" id="1576369"/>
    <lineage>
        <taxon>Bacteria</taxon>
        <taxon>Pseudomonadati</taxon>
        <taxon>Planctomycetota</taxon>
        <taxon>Planctomycetia</taxon>
        <taxon>Planctomycetales</taxon>
        <taxon>Planctomycetaceae</taxon>
        <taxon>Planctomicrobium</taxon>
    </lineage>
</organism>
<dbReference type="OrthoDB" id="291968at2"/>
<evidence type="ECO:0000313" key="2">
    <source>
        <dbReference type="Proteomes" id="UP000199518"/>
    </source>
</evidence>
<sequence>MATLSELDALYIELLRRGLPALQLAVYSGNDAWMKAEIEFLHNVPSLIGEDNLHRHSYSWNFERVA</sequence>
<name>A0A1I3G4J3_9PLAN</name>
<proteinExistence type="predicted"/>
<protein>
    <submittedName>
        <fullName evidence="1">Uncharacterized protein</fullName>
    </submittedName>
</protein>
<dbReference type="AlphaFoldDB" id="A0A1I3G4J3"/>
<accession>A0A1I3G4J3</accession>
<dbReference type="Proteomes" id="UP000199518">
    <property type="component" value="Unassembled WGS sequence"/>
</dbReference>
<gene>
    <name evidence="1" type="ORF">SAMN05421753_106181</name>
</gene>
<reference evidence="2" key="1">
    <citation type="submission" date="2016-10" db="EMBL/GenBank/DDBJ databases">
        <authorList>
            <person name="Varghese N."/>
            <person name="Submissions S."/>
        </authorList>
    </citation>
    <scope>NUCLEOTIDE SEQUENCE [LARGE SCALE GENOMIC DNA]</scope>
    <source>
        <strain evidence="2">DSM 26348</strain>
    </source>
</reference>
<dbReference type="STRING" id="1576369.SAMN05421753_106181"/>
<dbReference type="EMBL" id="FOQD01000006">
    <property type="protein sequence ID" value="SFI18418.1"/>
    <property type="molecule type" value="Genomic_DNA"/>
</dbReference>